<dbReference type="AlphaFoldDB" id="A0A1Q9C5H5"/>
<feature type="transmembrane region" description="Helical" evidence="6">
    <location>
        <begin position="673"/>
        <end position="698"/>
    </location>
</feature>
<feature type="transmembrane region" description="Helical" evidence="6">
    <location>
        <begin position="964"/>
        <end position="985"/>
    </location>
</feature>
<feature type="transmembrane region" description="Helical" evidence="6">
    <location>
        <begin position="778"/>
        <end position="799"/>
    </location>
</feature>
<organism evidence="8 9">
    <name type="scientific">Symbiodinium microadriaticum</name>
    <name type="common">Dinoflagellate</name>
    <name type="synonym">Zooxanthella microadriatica</name>
    <dbReference type="NCBI Taxonomy" id="2951"/>
    <lineage>
        <taxon>Eukaryota</taxon>
        <taxon>Sar</taxon>
        <taxon>Alveolata</taxon>
        <taxon>Dinophyceae</taxon>
        <taxon>Suessiales</taxon>
        <taxon>Symbiodiniaceae</taxon>
        <taxon>Symbiodinium</taxon>
    </lineage>
</organism>
<dbReference type="PANTHER" id="PTHR45969:SF69">
    <property type="entry name" value="FINGER DOMAIN PROTEIN, PUTATIVE (AFU_ORTHOLOGUE AFUA_3G12190)-RELATED"/>
    <property type="match status" value="1"/>
</dbReference>
<dbReference type="Proteomes" id="UP000186817">
    <property type="component" value="Unassembled WGS sequence"/>
</dbReference>
<feature type="transmembrane region" description="Helical" evidence="6">
    <location>
        <begin position="630"/>
        <end position="653"/>
    </location>
</feature>
<sequence length="1034" mass="113144">MAGRRADGFVDILPEAVPTAPPSAFERKDRATSLAPKAAKASTGMSLEGGLLAQVALCWRPVTLRRSQRLTPAQTGVCAKGGGDKALVKLDFTNAFNCINRDTNRKKQLVPRRELQKVKHYWTPAISAVEDPQAPVHFDVLVRRCFGSLTGIYASAGSWRQAARGFAQVAASSSTCDSCGICLQPFTPGEELTALPCATDLCPSVWHAECVRKWLCQGHAPTCPLCRSTIEIGNDSGASAQSTPTPSFALEVRAALPLSATSGLQAAFSSGRSTSNQLLQQLGQVIIQDILLLTLSQHSSQGGASSPSLSNLSSSGLLNGGTAQAMTSAALADLGGLLLRSLTANGTLPVTLSAVETWGPGSSRETENRGTSSSEPFWGGKGRSGRGQSKGRGKGDRRGKGSHQGHNAGREAASSRRDYNGTSRNGKIWVCTRKHYSPNSKQATTLKRRELSRPGRTLKRIPWLLCLLHCSCCCCAGQLQGLGMSWHGCCCDKREDAAPEVVHAEAMVDSIWRSNPEVEEQAMQAQDAATEILHEEEIARRTQRLTTAEGSKSGSMLSITLKDETLLRATDIGHVLAGCGRCLKAMSLLDHTLTVDQASAMFAKSREVTGIDYFISHCWMDGRLSKVLALWIHSNLGAAFVCSGCVGVTAAVLRATDVLPASARVSVSEVQGFPYALLSGTIAFLWGLACAHHVSLAVGKRSRYFFDKFCVHQANPDQKKQAVASFGAFVGHSKRLLLLWSPHYFSRLWCTLEIAALVKCKSGDDSQKLPLDFLPLPLAKVSCSAWMVFAFLYLLIQFWRLLDVNTTLIDLGITAFVSLISIYVLVATLRVYARDRAKLSEQLLDFSIENADCSRDEDRIRVQRTMLGWFRTLEQCNMHVRRKVHDQVVYTLGPQSHYPTRLLIPLVWIDVLNEMDYLAAGYYNTNTDFKMTTWAGWSGFMLTLIPLSYRLCRLFARKRSTRAADLFVNASLTMVVAVYGVVSYFTLRWILFYKAISLWAGISYATCLWALFLWLQRASFQCTGCTHKANVERS</sequence>
<keyword evidence="9" id="KW-1185">Reference proteome</keyword>
<reference evidence="8 9" key="1">
    <citation type="submission" date="2016-02" db="EMBL/GenBank/DDBJ databases">
        <title>Genome analysis of coral dinoflagellate symbionts highlights evolutionary adaptations to a symbiotic lifestyle.</title>
        <authorList>
            <person name="Aranda M."/>
            <person name="Li Y."/>
            <person name="Liew Y.J."/>
            <person name="Baumgarten S."/>
            <person name="Simakov O."/>
            <person name="Wilson M."/>
            <person name="Piel J."/>
            <person name="Ashoor H."/>
            <person name="Bougouffa S."/>
            <person name="Bajic V.B."/>
            <person name="Ryu T."/>
            <person name="Ravasi T."/>
            <person name="Bayer T."/>
            <person name="Micklem G."/>
            <person name="Kim H."/>
            <person name="Bhak J."/>
            <person name="Lajeunesse T.C."/>
            <person name="Voolstra C.R."/>
        </authorList>
    </citation>
    <scope>NUCLEOTIDE SEQUENCE [LARGE SCALE GENOMIC DNA]</scope>
    <source>
        <strain evidence="8 9">CCMP2467</strain>
    </source>
</reference>
<dbReference type="GO" id="GO:0008270">
    <property type="term" value="F:zinc ion binding"/>
    <property type="evidence" value="ECO:0007669"/>
    <property type="project" value="UniProtKB-KW"/>
</dbReference>
<keyword evidence="3" id="KW-0862">Zinc</keyword>
<evidence type="ECO:0000313" key="8">
    <source>
        <dbReference type="EMBL" id="OLP78170.1"/>
    </source>
</evidence>
<dbReference type="GO" id="GO:0016567">
    <property type="term" value="P:protein ubiquitination"/>
    <property type="evidence" value="ECO:0007669"/>
    <property type="project" value="TreeGrafter"/>
</dbReference>
<name>A0A1Q9C5H5_SYMMI</name>
<dbReference type="Gene3D" id="3.30.40.10">
    <property type="entry name" value="Zinc/RING finger domain, C3HC4 (zinc finger)"/>
    <property type="match status" value="1"/>
</dbReference>
<evidence type="ECO:0000256" key="5">
    <source>
        <dbReference type="SAM" id="MobiDB-lite"/>
    </source>
</evidence>
<accession>A0A1Q9C5H5</accession>
<keyword evidence="6" id="KW-0472">Membrane</keyword>
<protein>
    <submittedName>
        <fullName evidence="8">E3 ubiquitin-protein ligase ZNRF3</fullName>
    </submittedName>
</protein>
<feature type="transmembrane region" description="Helical" evidence="6">
    <location>
        <begin position="934"/>
        <end position="952"/>
    </location>
</feature>
<evidence type="ECO:0000256" key="4">
    <source>
        <dbReference type="PROSITE-ProRule" id="PRU00175"/>
    </source>
</evidence>
<gene>
    <name evidence="8" type="primary">znrf3</name>
    <name evidence="8" type="ORF">AK812_SmicGene41683</name>
</gene>
<keyword evidence="1" id="KW-0479">Metal-binding</keyword>
<evidence type="ECO:0000259" key="7">
    <source>
        <dbReference type="PROSITE" id="PS50089"/>
    </source>
</evidence>
<keyword evidence="6" id="KW-0812">Transmembrane</keyword>
<dbReference type="Pfam" id="PF13639">
    <property type="entry name" value="zf-RING_2"/>
    <property type="match status" value="1"/>
</dbReference>
<feature type="domain" description="RING-type" evidence="7">
    <location>
        <begin position="179"/>
        <end position="227"/>
    </location>
</feature>
<dbReference type="InterPro" id="IPR013083">
    <property type="entry name" value="Znf_RING/FYVE/PHD"/>
</dbReference>
<dbReference type="SUPFAM" id="SSF57850">
    <property type="entry name" value="RING/U-box"/>
    <property type="match status" value="1"/>
</dbReference>
<dbReference type="PROSITE" id="PS50089">
    <property type="entry name" value="ZF_RING_2"/>
    <property type="match status" value="1"/>
</dbReference>
<dbReference type="GO" id="GO:0061630">
    <property type="term" value="F:ubiquitin protein ligase activity"/>
    <property type="evidence" value="ECO:0007669"/>
    <property type="project" value="TreeGrafter"/>
</dbReference>
<evidence type="ECO:0000313" key="9">
    <source>
        <dbReference type="Proteomes" id="UP000186817"/>
    </source>
</evidence>
<evidence type="ECO:0000256" key="2">
    <source>
        <dbReference type="ARBA" id="ARBA00022771"/>
    </source>
</evidence>
<dbReference type="PANTHER" id="PTHR45969">
    <property type="entry name" value="RING ZINC FINGER PROTEIN-RELATED"/>
    <property type="match status" value="1"/>
</dbReference>
<dbReference type="OrthoDB" id="435950at2759"/>
<evidence type="ECO:0000256" key="6">
    <source>
        <dbReference type="SAM" id="Phobius"/>
    </source>
</evidence>
<comment type="caution">
    <text evidence="8">The sequence shown here is derived from an EMBL/GenBank/DDBJ whole genome shotgun (WGS) entry which is preliminary data.</text>
</comment>
<feature type="region of interest" description="Disordered" evidence="5">
    <location>
        <begin position="356"/>
        <end position="421"/>
    </location>
</feature>
<evidence type="ECO:0000256" key="3">
    <source>
        <dbReference type="ARBA" id="ARBA00022833"/>
    </source>
</evidence>
<dbReference type="EMBL" id="LSRX01001652">
    <property type="protein sequence ID" value="OLP78170.1"/>
    <property type="molecule type" value="Genomic_DNA"/>
</dbReference>
<keyword evidence="2 4" id="KW-0863">Zinc-finger</keyword>
<feature type="transmembrane region" description="Helical" evidence="6">
    <location>
        <begin position="811"/>
        <end position="833"/>
    </location>
</feature>
<keyword evidence="6" id="KW-1133">Transmembrane helix</keyword>
<feature type="transmembrane region" description="Helical" evidence="6">
    <location>
        <begin position="991"/>
        <end position="1015"/>
    </location>
</feature>
<proteinExistence type="predicted"/>
<evidence type="ECO:0000256" key="1">
    <source>
        <dbReference type="ARBA" id="ARBA00022723"/>
    </source>
</evidence>
<dbReference type="InterPro" id="IPR001841">
    <property type="entry name" value="Znf_RING"/>
</dbReference>